<name>A0A2P2QTR1_RHIMU</name>
<dbReference type="EMBL" id="GGEC01089926">
    <property type="protein sequence ID" value="MBX70410.1"/>
    <property type="molecule type" value="Transcribed_RNA"/>
</dbReference>
<organism evidence="1">
    <name type="scientific">Rhizophora mucronata</name>
    <name type="common">Asiatic mangrove</name>
    <dbReference type="NCBI Taxonomy" id="61149"/>
    <lineage>
        <taxon>Eukaryota</taxon>
        <taxon>Viridiplantae</taxon>
        <taxon>Streptophyta</taxon>
        <taxon>Embryophyta</taxon>
        <taxon>Tracheophyta</taxon>
        <taxon>Spermatophyta</taxon>
        <taxon>Magnoliopsida</taxon>
        <taxon>eudicotyledons</taxon>
        <taxon>Gunneridae</taxon>
        <taxon>Pentapetalae</taxon>
        <taxon>rosids</taxon>
        <taxon>fabids</taxon>
        <taxon>Malpighiales</taxon>
        <taxon>Rhizophoraceae</taxon>
        <taxon>Rhizophora</taxon>
    </lineage>
</organism>
<protein>
    <submittedName>
        <fullName evidence="1">Uncharacterized protein</fullName>
    </submittedName>
</protein>
<evidence type="ECO:0000313" key="1">
    <source>
        <dbReference type="EMBL" id="MBX70410.1"/>
    </source>
</evidence>
<proteinExistence type="predicted"/>
<accession>A0A2P2QTR1</accession>
<reference evidence="1" key="1">
    <citation type="submission" date="2018-02" db="EMBL/GenBank/DDBJ databases">
        <title>Rhizophora mucronata_Transcriptome.</title>
        <authorList>
            <person name="Meera S.P."/>
            <person name="Sreeshan A."/>
            <person name="Augustine A."/>
        </authorList>
    </citation>
    <scope>NUCLEOTIDE SEQUENCE</scope>
    <source>
        <tissue evidence="1">Leaf</tissue>
    </source>
</reference>
<dbReference type="AlphaFoldDB" id="A0A2P2QTR1"/>
<sequence>MIYKLPLCVIVWWAFRVI</sequence>